<dbReference type="PANTHER" id="PTHR13847:SF289">
    <property type="entry name" value="GLYCINE OXIDASE"/>
    <property type="match status" value="1"/>
</dbReference>
<gene>
    <name evidence="3" type="ORF">DI599_03745</name>
</gene>
<protein>
    <submittedName>
        <fullName evidence="3">FAD-dependent oxidoreductase</fullName>
    </submittedName>
</protein>
<sequence>MHADGLNRIAVIGAGIVGLCTAHYLRKAGHAVVVIDPQDAGAGCSSGNAGSLASGAVAPLAMPGILRSAPGMLMDRRGPLYVPADYLLRVAPWMTRFVLAARPDRVARIAEALHQLIGDAVACHRALAAEIGHPELIVDSGQIHLYPNAEAMGKDAAGWALKREHGLRLERIDAERIHAMEPAVGPEYRVGYYLPEQPWVANPQRYAIALADHLKAWGVEFVRTSIRRLQAQEAGWRLHGDGASYAARQVVLAAGAWSAELLATLNLKVPLESQRGYHLKLLRPGVSLSRIVVLADRKVFITPMEDGLRVAGTVEFGGLQRLPSERRAALLAEHAEAGLPGLDTRERESWMGHRPCLPDSLPVIGPVPGHDGLWCAFGHGHLGLTGSAPTGRLIAAAIGDPAQARRLVPFSLSRFHGAASRPSTHAR</sequence>
<name>A0A2W5D153_9PSED</name>
<comment type="caution">
    <text evidence="3">The sequence shown here is derived from an EMBL/GenBank/DDBJ whole genome shotgun (WGS) entry which is preliminary data.</text>
</comment>
<accession>A0A2W5D153</accession>
<dbReference type="PANTHER" id="PTHR13847">
    <property type="entry name" value="SARCOSINE DEHYDROGENASE-RELATED"/>
    <property type="match status" value="1"/>
</dbReference>
<evidence type="ECO:0000256" key="1">
    <source>
        <dbReference type="ARBA" id="ARBA00023002"/>
    </source>
</evidence>
<keyword evidence="1" id="KW-0560">Oxidoreductase</keyword>
<evidence type="ECO:0000313" key="4">
    <source>
        <dbReference type="Proteomes" id="UP000249198"/>
    </source>
</evidence>
<organism evidence="3 4">
    <name type="scientific">Pseudomonas kuykendallii</name>
    <dbReference type="NCBI Taxonomy" id="1007099"/>
    <lineage>
        <taxon>Bacteria</taxon>
        <taxon>Pseudomonadati</taxon>
        <taxon>Pseudomonadota</taxon>
        <taxon>Gammaproteobacteria</taxon>
        <taxon>Pseudomonadales</taxon>
        <taxon>Pseudomonadaceae</taxon>
        <taxon>Pseudomonas</taxon>
    </lineage>
</organism>
<dbReference type="Proteomes" id="UP000249198">
    <property type="component" value="Unassembled WGS sequence"/>
</dbReference>
<dbReference type="EMBL" id="QFOH01000004">
    <property type="protein sequence ID" value="PZP25745.1"/>
    <property type="molecule type" value="Genomic_DNA"/>
</dbReference>
<dbReference type="InterPro" id="IPR006076">
    <property type="entry name" value="FAD-dep_OxRdtase"/>
</dbReference>
<reference evidence="3 4" key="1">
    <citation type="submission" date="2017-08" db="EMBL/GenBank/DDBJ databases">
        <title>Infants hospitalized years apart are colonized by the same room-sourced microbial strains.</title>
        <authorList>
            <person name="Brooks B."/>
            <person name="Olm M.R."/>
            <person name="Firek B.A."/>
            <person name="Baker R."/>
            <person name="Thomas B.C."/>
            <person name="Morowitz M.J."/>
            <person name="Banfield J.F."/>
        </authorList>
    </citation>
    <scope>NUCLEOTIDE SEQUENCE [LARGE SCALE GENOMIC DNA]</scope>
    <source>
        <strain evidence="3">S2_009_000_R2_77</strain>
    </source>
</reference>
<proteinExistence type="predicted"/>
<feature type="domain" description="FAD dependent oxidoreductase" evidence="2">
    <location>
        <begin position="8"/>
        <end position="396"/>
    </location>
</feature>
<dbReference type="Gene3D" id="3.30.9.10">
    <property type="entry name" value="D-Amino Acid Oxidase, subunit A, domain 2"/>
    <property type="match status" value="1"/>
</dbReference>
<dbReference type="GO" id="GO:0005737">
    <property type="term" value="C:cytoplasm"/>
    <property type="evidence" value="ECO:0007669"/>
    <property type="project" value="TreeGrafter"/>
</dbReference>
<dbReference type="GO" id="GO:0016491">
    <property type="term" value="F:oxidoreductase activity"/>
    <property type="evidence" value="ECO:0007669"/>
    <property type="project" value="UniProtKB-KW"/>
</dbReference>
<dbReference type="InterPro" id="IPR036188">
    <property type="entry name" value="FAD/NAD-bd_sf"/>
</dbReference>
<dbReference type="Gene3D" id="3.50.50.60">
    <property type="entry name" value="FAD/NAD(P)-binding domain"/>
    <property type="match status" value="2"/>
</dbReference>
<evidence type="ECO:0000259" key="2">
    <source>
        <dbReference type="Pfam" id="PF01266"/>
    </source>
</evidence>
<evidence type="ECO:0000313" key="3">
    <source>
        <dbReference type="EMBL" id="PZP25745.1"/>
    </source>
</evidence>
<dbReference type="SUPFAM" id="SSF54373">
    <property type="entry name" value="FAD-linked reductases, C-terminal domain"/>
    <property type="match status" value="1"/>
</dbReference>
<dbReference type="AlphaFoldDB" id="A0A2W5D153"/>
<dbReference type="SUPFAM" id="SSF51905">
    <property type="entry name" value="FAD/NAD(P)-binding domain"/>
    <property type="match status" value="1"/>
</dbReference>
<dbReference type="Pfam" id="PF01266">
    <property type="entry name" value="DAO"/>
    <property type="match status" value="1"/>
</dbReference>